<dbReference type="WBParaSite" id="MCU_003500-RA">
    <property type="protein sequence ID" value="MCU_003500-RA"/>
    <property type="gene ID" value="MCU_003500"/>
</dbReference>
<dbReference type="AlphaFoldDB" id="A0A5K3EYG7"/>
<accession>A0A5K3EYG7</accession>
<reference evidence="1" key="1">
    <citation type="submission" date="2019-11" db="UniProtKB">
        <authorList>
            <consortium name="WormBaseParasite"/>
        </authorList>
    </citation>
    <scope>IDENTIFICATION</scope>
</reference>
<evidence type="ECO:0000313" key="1">
    <source>
        <dbReference type="WBParaSite" id="MCU_003500-RA"/>
    </source>
</evidence>
<organism evidence="1">
    <name type="scientific">Mesocestoides corti</name>
    <name type="common">Flatworm</name>
    <dbReference type="NCBI Taxonomy" id="53468"/>
    <lineage>
        <taxon>Eukaryota</taxon>
        <taxon>Metazoa</taxon>
        <taxon>Spiralia</taxon>
        <taxon>Lophotrochozoa</taxon>
        <taxon>Platyhelminthes</taxon>
        <taxon>Cestoda</taxon>
        <taxon>Eucestoda</taxon>
        <taxon>Cyclophyllidea</taxon>
        <taxon>Mesocestoididae</taxon>
        <taxon>Mesocestoides</taxon>
    </lineage>
</organism>
<sequence>MTMFCVQDGHFRLRRWWYRDIFCTELDIFQSKHEEFLFILLCSNRLEAVLSNVAAYVGSNPYPHVLL</sequence>
<protein>
    <submittedName>
        <fullName evidence="1">PX domain-containing protein</fullName>
    </submittedName>
</protein>
<proteinExistence type="predicted"/>
<name>A0A5K3EYG7_MESCO</name>